<feature type="transmembrane region" description="Helical" evidence="1">
    <location>
        <begin position="12"/>
        <end position="34"/>
    </location>
</feature>
<keyword evidence="1" id="KW-1133">Transmembrane helix</keyword>
<dbReference type="STRING" id="1045774.SAMN05421872_104294"/>
<evidence type="ECO:0000313" key="2">
    <source>
        <dbReference type="EMBL" id="SDC88282.1"/>
    </source>
</evidence>
<reference evidence="2 3" key="1">
    <citation type="submission" date="2016-10" db="EMBL/GenBank/DDBJ databases">
        <authorList>
            <person name="de Groot N.N."/>
        </authorList>
    </citation>
    <scope>NUCLEOTIDE SEQUENCE [LARGE SCALE GENOMIC DNA]</scope>
    <source>
        <strain evidence="2 3">CGMCC 4.6858</strain>
    </source>
</reference>
<accession>A0A1G6Q731</accession>
<proteinExistence type="predicted"/>
<protein>
    <submittedName>
        <fullName evidence="2">Uncharacterized protein</fullName>
    </submittedName>
</protein>
<feature type="transmembrane region" description="Helical" evidence="1">
    <location>
        <begin position="40"/>
        <end position="57"/>
    </location>
</feature>
<sequence>MIPVAASTDPSPPVVFGAGVALGVPIGAALLVSWWIDTTWSVAVATVGLIAAGLLSWRPPGRPLAVGLAWGTLVGALVLYAAFWAILPIGG</sequence>
<evidence type="ECO:0000256" key="1">
    <source>
        <dbReference type="SAM" id="Phobius"/>
    </source>
</evidence>
<keyword evidence="1" id="KW-0472">Membrane</keyword>
<name>A0A1G6Q731_9ACTN</name>
<dbReference type="AlphaFoldDB" id="A0A1G6Q731"/>
<keyword evidence="3" id="KW-1185">Reference proteome</keyword>
<dbReference type="EMBL" id="FMZM01000004">
    <property type="protein sequence ID" value="SDC88282.1"/>
    <property type="molecule type" value="Genomic_DNA"/>
</dbReference>
<evidence type="ECO:0000313" key="3">
    <source>
        <dbReference type="Proteomes" id="UP000199034"/>
    </source>
</evidence>
<keyword evidence="1" id="KW-0812">Transmembrane</keyword>
<organism evidence="2 3">
    <name type="scientific">Nocardioides lianchengensis</name>
    <dbReference type="NCBI Taxonomy" id="1045774"/>
    <lineage>
        <taxon>Bacteria</taxon>
        <taxon>Bacillati</taxon>
        <taxon>Actinomycetota</taxon>
        <taxon>Actinomycetes</taxon>
        <taxon>Propionibacteriales</taxon>
        <taxon>Nocardioidaceae</taxon>
        <taxon>Nocardioides</taxon>
    </lineage>
</organism>
<gene>
    <name evidence="2" type="ORF">SAMN05421872_104294</name>
</gene>
<dbReference type="Proteomes" id="UP000199034">
    <property type="component" value="Unassembled WGS sequence"/>
</dbReference>
<feature type="transmembrane region" description="Helical" evidence="1">
    <location>
        <begin position="64"/>
        <end position="87"/>
    </location>
</feature>